<name>A0A7J7TE81_RHIFE</name>
<proteinExistence type="predicted"/>
<dbReference type="Proteomes" id="UP000585614">
    <property type="component" value="Unassembled WGS sequence"/>
</dbReference>
<gene>
    <name evidence="1" type="ORF">mRhiFer1_008907</name>
</gene>
<accession>A0A7J7TE81</accession>
<evidence type="ECO:0000313" key="1">
    <source>
        <dbReference type="EMBL" id="KAF6298852.1"/>
    </source>
</evidence>
<evidence type="ECO:0000313" key="2">
    <source>
        <dbReference type="Proteomes" id="UP000585614"/>
    </source>
</evidence>
<dbReference type="EMBL" id="JACAGC010000020">
    <property type="protein sequence ID" value="KAF6298852.1"/>
    <property type="molecule type" value="Genomic_DNA"/>
</dbReference>
<comment type="caution">
    <text evidence="1">The sequence shown here is derived from an EMBL/GenBank/DDBJ whole genome shotgun (WGS) entry which is preliminary data.</text>
</comment>
<protein>
    <submittedName>
        <fullName evidence="1">Uncharacterized protein</fullName>
    </submittedName>
</protein>
<organism evidence="1 2">
    <name type="scientific">Rhinolophus ferrumequinum</name>
    <name type="common">Greater horseshoe bat</name>
    <dbReference type="NCBI Taxonomy" id="59479"/>
    <lineage>
        <taxon>Eukaryota</taxon>
        <taxon>Metazoa</taxon>
        <taxon>Chordata</taxon>
        <taxon>Craniata</taxon>
        <taxon>Vertebrata</taxon>
        <taxon>Euteleostomi</taxon>
        <taxon>Mammalia</taxon>
        <taxon>Eutheria</taxon>
        <taxon>Laurasiatheria</taxon>
        <taxon>Chiroptera</taxon>
        <taxon>Yinpterochiroptera</taxon>
        <taxon>Rhinolophoidea</taxon>
        <taxon>Rhinolophidae</taxon>
        <taxon>Rhinolophinae</taxon>
        <taxon>Rhinolophus</taxon>
    </lineage>
</organism>
<sequence length="149" mass="15796">MGSPSHLTDLPLLLPPGELGVGHNLISFGRWLPVCEGSSLPWRGVEQGRESPQFLPEVSSGPTPAGGWTENPPQFGGCCLLHCPAPLTALAEFRAWVLVTANVCAGLAERWGFLPLSMVVQPRERAVSSLGEVIEEGSNVFLNGTILGV</sequence>
<reference evidence="1 2" key="1">
    <citation type="journal article" date="2020" name="Nature">
        <title>Six reference-quality genomes reveal evolution of bat adaptations.</title>
        <authorList>
            <person name="Jebb D."/>
            <person name="Huang Z."/>
            <person name="Pippel M."/>
            <person name="Hughes G.M."/>
            <person name="Lavrichenko K."/>
            <person name="Devanna P."/>
            <person name="Winkler S."/>
            <person name="Jermiin L.S."/>
            <person name="Skirmuntt E.C."/>
            <person name="Katzourakis A."/>
            <person name="Burkitt-Gray L."/>
            <person name="Ray D.A."/>
            <person name="Sullivan K.A.M."/>
            <person name="Roscito J.G."/>
            <person name="Kirilenko B.M."/>
            <person name="Davalos L.M."/>
            <person name="Corthals A.P."/>
            <person name="Power M.L."/>
            <person name="Jones G."/>
            <person name="Ransome R.D."/>
            <person name="Dechmann D.K.N."/>
            <person name="Locatelli A.G."/>
            <person name="Puechmaille S.J."/>
            <person name="Fedrigo O."/>
            <person name="Jarvis E.D."/>
            <person name="Hiller M."/>
            <person name="Vernes S.C."/>
            <person name="Myers E.W."/>
            <person name="Teeling E.C."/>
        </authorList>
    </citation>
    <scope>NUCLEOTIDE SEQUENCE [LARGE SCALE GENOMIC DNA]</scope>
    <source>
        <strain evidence="1">MRhiFer1</strain>
        <tissue evidence="1">Lung</tissue>
    </source>
</reference>
<dbReference type="AlphaFoldDB" id="A0A7J7TE81"/>